<evidence type="ECO:0000313" key="2">
    <source>
        <dbReference type="EMBL" id="CAE6506179.1"/>
    </source>
</evidence>
<keyword evidence="1" id="KW-0812">Transmembrane</keyword>
<sequence>MIPELYIVLFLGNIQLSNRANVQLYCFLFMCMVIVWEFYNYLLGLRIL</sequence>
<reference evidence="2" key="1">
    <citation type="submission" date="2021-02" db="EMBL/GenBank/DDBJ databases">
        <authorList>
            <person name="Han P."/>
        </authorList>
    </citation>
    <scope>NUCLEOTIDE SEQUENCE</scope>
    <source>
        <strain evidence="2">Nitrosomonas nitrosa 18-3D</strain>
    </source>
</reference>
<dbReference type="EMBL" id="CAJNAP010000014">
    <property type="protein sequence ID" value="CAE6506179.1"/>
    <property type="molecule type" value="Genomic_DNA"/>
</dbReference>
<accession>A0A8H8YZH0</accession>
<comment type="caution">
    <text evidence="2">The sequence shown here is derived from an EMBL/GenBank/DDBJ whole genome shotgun (WGS) entry which is preliminary data.</text>
</comment>
<organism evidence="2 3">
    <name type="scientific">Nitrosomonas nitrosa</name>
    <dbReference type="NCBI Taxonomy" id="52442"/>
    <lineage>
        <taxon>Bacteria</taxon>
        <taxon>Pseudomonadati</taxon>
        <taxon>Pseudomonadota</taxon>
        <taxon>Betaproteobacteria</taxon>
        <taxon>Nitrosomonadales</taxon>
        <taxon>Nitrosomonadaceae</taxon>
        <taxon>Nitrosomonas</taxon>
    </lineage>
</organism>
<evidence type="ECO:0000313" key="3">
    <source>
        <dbReference type="Proteomes" id="UP000601736"/>
    </source>
</evidence>
<proteinExistence type="predicted"/>
<name>A0A8H8YZH0_9PROT</name>
<feature type="transmembrane region" description="Helical" evidence="1">
    <location>
        <begin position="22"/>
        <end position="42"/>
    </location>
</feature>
<keyword evidence="1" id="KW-0472">Membrane</keyword>
<gene>
    <name evidence="2" type="ORF">NMYAN_210032</name>
</gene>
<keyword evidence="1" id="KW-1133">Transmembrane helix</keyword>
<evidence type="ECO:0000256" key="1">
    <source>
        <dbReference type="SAM" id="Phobius"/>
    </source>
</evidence>
<dbReference type="Proteomes" id="UP000601736">
    <property type="component" value="Unassembled WGS sequence"/>
</dbReference>
<protein>
    <submittedName>
        <fullName evidence="2">Uncharacterized protein</fullName>
    </submittedName>
</protein>
<dbReference type="AlphaFoldDB" id="A0A8H8YZH0"/>